<feature type="region of interest" description="Disordered" evidence="1">
    <location>
        <begin position="111"/>
        <end position="250"/>
    </location>
</feature>
<reference evidence="2" key="1">
    <citation type="submission" date="2021-02" db="EMBL/GenBank/DDBJ databases">
        <authorList>
            <person name="Palmer J.M."/>
        </authorList>
    </citation>
    <scope>NUCLEOTIDE SEQUENCE</scope>
    <source>
        <strain evidence="2">SCRP734</strain>
    </source>
</reference>
<proteinExistence type="predicted"/>
<protein>
    <submittedName>
        <fullName evidence="2">Uncharacterized protein</fullName>
    </submittedName>
</protein>
<organism evidence="2 3">
    <name type="scientific">Phytophthora pseudosyringae</name>
    <dbReference type="NCBI Taxonomy" id="221518"/>
    <lineage>
        <taxon>Eukaryota</taxon>
        <taxon>Sar</taxon>
        <taxon>Stramenopiles</taxon>
        <taxon>Oomycota</taxon>
        <taxon>Peronosporomycetes</taxon>
        <taxon>Peronosporales</taxon>
        <taxon>Peronosporaceae</taxon>
        <taxon>Phytophthora</taxon>
    </lineage>
</organism>
<keyword evidence="3" id="KW-1185">Reference proteome</keyword>
<evidence type="ECO:0000313" key="3">
    <source>
        <dbReference type="Proteomes" id="UP000694044"/>
    </source>
</evidence>
<evidence type="ECO:0000313" key="2">
    <source>
        <dbReference type="EMBL" id="KAG7378766.1"/>
    </source>
</evidence>
<feature type="compositionally biased region" description="Polar residues" evidence="1">
    <location>
        <begin position="234"/>
        <end position="250"/>
    </location>
</feature>
<comment type="caution">
    <text evidence="2">The sequence shown here is derived from an EMBL/GenBank/DDBJ whole genome shotgun (WGS) entry which is preliminary data.</text>
</comment>
<feature type="compositionally biased region" description="Pro residues" evidence="1">
    <location>
        <begin position="204"/>
        <end position="213"/>
    </location>
</feature>
<accession>A0A8T1VCS5</accession>
<sequence length="250" mass="27383">MSSDELGVILDRGRVRPLLLLRASVAQLHWLRITRRKSLLHRVGSLTPPTRMESNSLSFVTRSHLSLSIRRFVTCRAAGVRRHPRLASVRVHDAPLFESPDELDEFLQRLSPSPDRAEASSRDPRHRRIQPAKPSKPSPRSILHFRSSTTEILLPKDPVWRTQRRTDDPAAQPVSPSSPGIDDAQAESPGSLPARSAAYSPLRTPTPSPPKSPVPVEFHSDGLMTAGVPPASAAESQIQDPSPESSPAGS</sequence>
<dbReference type="EMBL" id="JAGDFM010000398">
    <property type="protein sequence ID" value="KAG7378766.1"/>
    <property type="molecule type" value="Genomic_DNA"/>
</dbReference>
<evidence type="ECO:0000256" key="1">
    <source>
        <dbReference type="SAM" id="MobiDB-lite"/>
    </source>
</evidence>
<name>A0A8T1VCS5_9STRA</name>
<dbReference type="AlphaFoldDB" id="A0A8T1VCS5"/>
<gene>
    <name evidence="2" type="ORF">PHYPSEUDO_009520</name>
</gene>
<dbReference type="Proteomes" id="UP000694044">
    <property type="component" value="Unassembled WGS sequence"/>
</dbReference>